<gene>
    <name evidence="6" type="ORF">ACFQFD_07680</name>
</gene>
<dbReference type="PANTHER" id="PTHR46233">
    <property type="entry name" value="HYDROXYACYLGLUTATHIONE HYDROLASE GLOC"/>
    <property type="match status" value="1"/>
</dbReference>
<dbReference type="SUPFAM" id="SSF56281">
    <property type="entry name" value="Metallo-hydrolase/oxidoreductase"/>
    <property type="match status" value="1"/>
</dbReference>
<accession>A0ABD5TCV1</accession>
<evidence type="ECO:0000256" key="3">
    <source>
        <dbReference type="ARBA" id="ARBA00022801"/>
    </source>
</evidence>
<protein>
    <submittedName>
        <fullName evidence="6">MBL fold metallo-hydrolase</fullName>
        <ecNumber evidence="6">3.-.-.-</ecNumber>
    </submittedName>
</protein>
<name>A0ABD5TCV1_9EURY</name>
<dbReference type="PANTHER" id="PTHR46233:SF3">
    <property type="entry name" value="HYDROXYACYLGLUTATHIONE HYDROLASE GLOC"/>
    <property type="match status" value="1"/>
</dbReference>
<evidence type="ECO:0000313" key="7">
    <source>
        <dbReference type="Proteomes" id="UP001596443"/>
    </source>
</evidence>
<evidence type="ECO:0000256" key="1">
    <source>
        <dbReference type="ARBA" id="ARBA00001947"/>
    </source>
</evidence>
<comment type="caution">
    <text evidence="6">The sequence shown here is derived from an EMBL/GenBank/DDBJ whole genome shotgun (WGS) entry which is preliminary data.</text>
</comment>
<dbReference type="GeneID" id="81208917"/>
<dbReference type="Pfam" id="PF00753">
    <property type="entry name" value="Lactamase_B"/>
    <property type="match status" value="1"/>
</dbReference>
<comment type="cofactor">
    <cofactor evidence="1">
        <name>Zn(2+)</name>
        <dbReference type="ChEBI" id="CHEBI:29105"/>
    </cofactor>
</comment>
<dbReference type="Proteomes" id="UP001596443">
    <property type="component" value="Unassembled WGS sequence"/>
</dbReference>
<dbReference type="InterPro" id="IPR036866">
    <property type="entry name" value="RibonucZ/Hydroxyglut_hydro"/>
</dbReference>
<evidence type="ECO:0000256" key="2">
    <source>
        <dbReference type="ARBA" id="ARBA00022723"/>
    </source>
</evidence>
<dbReference type="GO" id="GO:0046872">
    <property type="term" value="F:metal ion binding"/>
    <property type="evidence" value="ECO:0007669"/>
    <property type="project" value="UniProtKB-KW"/>
</dbReference>
<keyword evidence="3 6" id="KW-0378">Hydrolase</keyword>
<dbReference type="InterPro" id="IPR051453">
    <property type="entry name" value="MBL_Glyoxalase_II"/>
</dbReference>
<dbReference type="AlphaFoldDB" id="A0ABD5TCV1"/>
<reference evidence="6 7" key="1">
    <citation type="journal article" date="2019" name="Int. J. Syst. Evol. Microbiol.">
        <title>The Global Catalogue of Microorganisms (GCM) 10K type strain sequencing project: providing services to taxonomists for standard genome sequencing and annotation.</title>
        <authorList>
            <consortium name="The Broad Institute Genomics Platform"/>
            <consortium name="The Broad Institute Genome Sequencing Center for Infectious Disease"/>
            <person name="Wu L."/>
            <person name="Ma J."/>
        </authorList>
    </citation>
    <scope>NUCLEOTIDE SEQUENCE [LARGE SCALE GENOMIC DNA]</scope>
    <source>
        <strain evidence="6 7">SYNS20</strain>
    </source>
</reference>
<dbReference type="EMBL" id="JBHSWX010000012">
    <property type="protein sequence ID" value="MFC6785858.1"/>
    <property type="molecule type" value="Genomic_DNA"/>
</dbReference>
<keyword evidence="7" id="KW-1185">Reference proteome</keyword>
<evidence type="ECO:0000256" key="4">
    <source>
        <dbReference type="ARBA" id="ARBA00022833"/>
    </source>
</evidence>
<keyword evidence="4" id="KW-0862">Zinc</keyword>
<feature type="domain" description="Metallo-beta-lactamase" evidence="5">
    <location>
        <begin position="13"/>
        <end position="186"/>
    </location>
</feature>
<proteinExistence type="predicted"/>
<keyword evidence="2" id="KW-0479">Metal-binding</keyword>
<dbReference type="Gene3D" id="3.60.15.10">
    <property type="entry name" value="Ribonuclease Z/Hydroxyacylglutathione hydrolase-like"/>
    <property type="match status" value="1"/>
</dbReference>
<dbReference type="EC" id="3.-.-.-" evidence="6"/>
<organism evidence="6 7">
    <name type="scientific">Halobaculum halobium</name>
    <dbReference type="NCBI Taxonomy" id="3032281"/>
    <lineage>
        <taxon>Archaea</taxon>
        <taxon>Methanobacteriati</taxon>
        <taxon>Methanobacteriota</taxon>
        <taxon>Stenosarchaea group</taxon>
        <taxon>Halobacteria</taxon>
        <taxon>Halobacteriales</taxon>
        <taxon>Haloferacaceae</taxon>
        <taxon>Halobaculum</taxon>
    </lineage>
</organism>
<evidence type="ECO:0000313" key="6">
    <source>
        <dbReference type="EMBL" id="MFC6785858.1"/>
    </source>
</evidence>
<evidence type="ECO:0000259" key="5">
    <source>
        <dbReference type="SMART" id="SM00849"/>
    </source>
</evidence>
<sequence>MIHNLAAGIQAFTSNAFLVSGPASADAPATTDDGDAGRRVLVDTGSNFDILPAIRERVDDLDAVVLTHTHHDHVGNVEAVCDAFGVETWGFDTGQPSVDNELPDGGRVDLGLGRYEALHTPGHKNDHLCLYDEDAGVLFAGDLIFQNGGFGRTDLEEGDRDALIRSIDRVRERLDGDGLRELHVGHGPSVLDSPYDHVELAGRAARSR</sequence>
<dbReference type="InterPro" id="IPR001279">
    <property type="entry name" value="Metallo-B-lactamas"/>
</dbReference>
<dbReference type="RefSeq" id="WP_284062679.1">
    <property type="nucleotide sequence ID" value="NZ_CP126158.1"/>
</dbReference>
<dbReference type="SMART" id="SM00849">
    <property type="entry name" value="Lactamase_B"/>
    <property type="match status" value="1"/>
</dbReference>
<dbReference type="CDD" id="cd06262">
    <property type="entry name" value="metallo-hydrolase-like_MBL-fold"/>
    <property type="match status" value="1"/>
</dbReference>
<dbReference type="GO" id="GO:0016787">
    <property type="term" value="F:hydrolase activity"/>
    <property type="evidence" value="ECO:0007669"/>
    <property type="project" value="UniProtKB-KW"/>
</dbReference>